<gene>
    <name evidence="1" type="ORF">GA0061099_1002512</name>
</gene>
<evidence type="ECO:0000313" key="1">
    <source>
        <dbReference type="EMBL" id="SCB17686.1"/>
    </source>
</evidence>
<organism evidence="1 2">
    <name type="scientific">Bradyrhizobium yuanmingense</name>
    <dbReference type="NCBI Taxonomy" id="108015"/>
    <lineage>
        <taxon>Bacteria</taxon>
        <taxon>Pseudomonadati</taxon>
        <taxon>Pseudomonadota</taxon>
        <taxon>Alphaproteobacteria</taxon>
        <taxon>Hyphomicrobiales</taxon>
        <taxon>Nitrobacteraceae</taxon>
        <taxon>Bradyrhizobium</taxon>
    </lineage>
</organism>
<dbReference type="AlphaFoldDB" id="A0A1C3UQD2"/>
<evidence type="ECO:0000313" key="2">
    <source>
        <dbReference type="Proteomes" id="UP000183174"/>
    </source>
</evidence>
<name>A0A1C3UQD2_9BRAD</name>
<dbReference type="Proteomes" id="UP000183174">
    <property type="component" value="Unassembled WGS sequence"/>
</dbReference>
<reference evidence="1 2" key="1">
    <citation type="submission" date="2016-08" db="EMBL/GenBank/DDBJ databases">
        <authorList>
            <person name="Seilhamer J.J."/>
        </authorList>
    </citation>
    <scope>NUCLEOTIDE SEQUENCE [LARGE SCALE GENOMIC DNA]</scope>
    <source>
        <strain evidence="1 2">CCBAU 10071</strain>
    </source>
</reference>
<protein>
    <submittedName>
        <fullName evidence="1">Uncharacterized protein</fullName>
    </submittedName>
</protein>
<dbReference type="EMBL" id="FMAE01000002">
    <property type="protein sequence ID" value="SCB17686.1"/>
    <property type="molecule type" value="Genomic_DNA"/>
</dbReference>
<accession>A0A1C3UQD2</accession>
<proteinExistence type="predicted"/>
<dbReference type="RefSeq" id="WP_074447618.1">
    <property type="nucleotide sequence ID" value="NZ_FMAE01000002.1"/>
</dbReference>
<sequence length="165" mass="18468">MNMLVGAALAGEAIPQVSFSKEAPEVDPIFAVIEAHKAARATWIGWVDRHCALELELPQDKRQSRVNVWDDEIIQTDDPRWIEAEREVHRTSDAEMDAACELVNVRPTTRAGLLALLNHAMLYDTDGEGWPRDLISDDGKRTRSWQTFLIENVTVALTMGLGEST</sequence>